<dbReference type="PROSITE" id="PS51194">
    <property type="entry name" value="HELICASE_CTER"/>
    <property type="match status" value="1"/>
</dbReference>
<dbReference type="Gene3D" id="3.40.50.150">
    <property type="entry name" value="Vaccinia Virus protein VP39"/>
    <property type="match status" value="1"/>
</dbReference>
<dbReference type="Gene3D" id="3.40.50.300">
    <property type="entry name" value="P-loop containing nucleotide triphosphate hydrolases"/>
    <property type="match status" value="2"/>
</dbReference>
<keyword evidence="1" id="KW-0175">Coiled coil</keyword>
<dbReference type="GO" id="GO:0006304">
    <property type="term" value="P:DNA modification"/>
    <property type="evidence" value="ECO:0007669"/>
    <property type="project" value="InterPro"/>
</dbReference>
<dbReference type="InterPro" id="IPR052933">
    <property type="entry name" value="DNA_Protect_Modify"/>
</dbReference>
<dbReference type="InterPro" id="IPR029063">
    <property type="entry name" value="SAM-dependent_MTases_sf"/>
</dbReference>
<feature type="compositionally biased region" description="Basic and acidic residues" evidence="2">
    <location>
        <begin position="253"/>
        <end position="279"/>
    </location>
</feature>
<comment type="caution">
    <text evidence="4">The sequence shown here is derived from an EMBL/GenBank/DDBJ whole genome shotgun (WGS) entry which is preliminary data.</text>
</comment>
<keyword evidence="4" id="KW-0347">Helicase</keyword>
<dbReference type="SUPFAM" id="SSF52540">
    <property type="entry name" value="P-loop containing nucleoside triphosphate hydrolases"/>
    <property type="match status" value="2"/>
</dbReference>
<feature type="compositionally biased region" description="Low complexity" evidence="2">
    <location>
        <begin position="281"/>
        <end position="292"/>
    </location>
</feature>
<feature type="compositionally biased region" description="Polar residues" evidence="2">
    <location>
        <begin position="341"/>
        <end position="358"/>
    </location>
</feature>
<accession>A0AAW9KEM8</accession>
<dbReference type="Pfam" id="PF04851">
    <property type="entry name" value="ResIII"/>
    <property type="match status" value="1"/>
</dbReference>
<organism evidence="4 5">
    <name type="scientific">Carnobacterium maltaromaticum</name>
    <name type="common">Carnobacterium piscicola</name>
    <dbReference type="NCBI Taxonomy" id="2751"/>
    <lineage>
        <taxon>Bacteria</taxon>
        <taxon>Bacillati</taxon>
        <taxon>Bacillota</taxon>
        <taxon>Bacilli</taxon>
        <taxon>Lactobacillales</taxon>
        <taxon>Carnobacteriaceae</taxon>
        <taxon>Carnobacterium</taxon>
    </lineage>
</organism>
<feature type="compositionally biased region" description="Basic and acidic residues" evidence="2">
    <location>
        <begin position="293"/>
        <end position="306"/>
    </location>
</feature>
<dbReference type="GO" id="GO:0016787">
    <property type="term" value="F:hydrolase activity"/>
    <property type="evidence" value="ECO:0007669"/>
    <property type="project" value="InterPro"/>
</dbReference>
<gene>
    <name evidence="4" type="ORF">RAK27_18265</name>
</gene>
<dbReference type="PANTHER" id="PTHR41313">
    <property type="entry name" value="ADENINE-SPECIFIC METHYLTRANSFERASE"/>
    <property type="match status" value="1"/>
</dbReference>
<reference evidence="4" key="1">
    <citation type="submission" date="2023-08" db="EMBL/GenBank/DDBJ databases">
        <title>Genomic characterization of piscicolin 126 produced by Carnobacterium maltaromaticum CM22 strain isolated from salmon (Salmo salar).</title>
        <authorList>
            <person name="Gonzalez-Gragera E."/>
            <person name="Garcia-Lopez J.D."/>
            <person name="Teso-Perez C."/>
            <person name="Gimenez-Hernandez I."/>
            <person name="Peralta-Sanchez J.M."/>
            <person name="Valdivia E."/>
            <person name="Montalban-Lopez M."/>
            <person name="Martin-Platero A.M."/>
            <person name="Banos A."/>
            <person name="Martinez-Bueno M."/>
        </authorList>
    </citation>
    <scope>NUCLEOTIDE SEQUENCE</scope>
    <source>
        <strain evidence="4">CM22</strain>
    </source>
</reference>
<dbReference type="EMBL" id="JAVBVO010000024">
    <property type="protein sequence ID" value="MDZ5760588.1"/>
    <property type="molecule type" value="Genomic_DNA"/>
</dbReference>
<dbReference type="Pfam" id="PF00271">
    <property type="entry name" value="Helicase_C"/>
    <property type="match status" value="1"/>
</dbReference>
<dbReference type="InterPro" id="IPR001650">
    <property type="entry name" value="Helicase_C-like"/>
</dbReference>
<evidence type="ECO:0000259" key="3">
    <source>
        <dbReference type="PROSITE" id="PS51194"/>
    </source>
</evidence>
<dbReference type="InterPro" id="IPR014001">
    <property type="entry name" value="Helicase_ATP-bd"/>
</dbReference>
<protein>
    <submittedName>
        <fullName evidence="4">Helicase-related protein</fullName>
    </submittedName>
</protein>
<feature type="region of interest" description="Disordered" evidence="2">
    <location>
        <begin position="245"/>
        <end position="375"/>
    </location>
</feature>
<dbReference type="PRINTS" id="PR00507">
    <property type="entry name" value="N12N6MTFRASE"/>
</dbReference>
<evidence type="ECO:0000313" key="5">
    <source>
        <dbReference type="Proteomes" id="UP001290462"/>
    </source>
</evidence>
<name>A0AAW9KEM8_CARML</name>
<dbReference type="SMART" id="SM00487">
    <property type="entry name" value="DEXDc"/>
    <property type="match status" value="1"/>
</dbReference>
<dbReference type="Proteomes" id="UP001290462">
    <property type="component" value="Unassembled WGS sequence"/>
</dbReference>
<dbReference type="SUPFAM" id="SSF53335">
    <property type="entry name" value="S-adenosyl-L-methionine-dependent methyltransferases"/>
    <property type="match status" value="1"/>
</dbReference>
<evidence type="ECO:0000256" key="1">
    <source>
        <dbReference type="SAM" id="Coils"/>
    </source>
</evidence>
<dbReference type="GO" id="GO:0003677">
    <property type="term" value="F:DNA binding"/>
    <property type="evidence" value="ECO:0007669"/>
    <property type="project" value="InterPro"/>
</dbReference>
<evidence type="ECO:0000256" key="2">
    <source>
        <dbReference type="SAM" id="MobiDB-lite"/>
    </source>
</evidence>
<dbReference type="Pfam" id="PF07669">
    <property type="entry name" value="Eco57I"/>
    <property type="match status" value="1"/>
</dbReference>
<dbReference type="InterPro" id="IPR006935">
    <property type="entry name" value="Helicase/UvrB_N"/>
</dbReference>
<dbReference type="InterPro" id="IPR027417">
    <property type="entry name" value="P-loop_NTPase"/>
</dbReference>
<sequence>MSLKKQFLKAAGGKTQFSNLKEANLHELFLDSLDQIVKSEKNILEFLRFSGQLHKYTSSESIFIYAQNKEASYIADFDTWNKIGRAVKSGSKAIHVLYKDQKTQNISFKHYFDVSQTTGKEYKFPNWTVSIHEFNKIITSLKEDYNALGYSIQGDTIQEQLENIIRKSIEIEFPNGVVDNEAIVKSSKFTLLTKLGIPINEQDYYSDVTSMVDNIQSLGILKQAVQVNYSLLKEINEIRKMMGQEKGQLNEHSIQEKRRITLSENDRVSRQQATREIREVGSSLSGGSQSDGARIEINDRNLDDLRTPNGRQGLESVSKIDEGTTGKESSTSDTRRREKSTTYQQNEDASGRNSNPRSDSSKLIEVNNEESVGTEKEPTLFLTPIWNELGRSETYEHIDDSVYITDYKGNIYPDEVELLVMEDGRTFYKSKISDTDKTELTLPDYKVVSDQWEKLSKDTKLKRDDYGGFFMRYKFKKQPILLKVEDSEMYYQKIEYQIEAEKEGSIDNTWDLAHSLEGFERKDGKWFATDECPTASFSGKEVEIVQTKNEVFYRLVEWKEHLMLGTVLRIPKDYVEPGPWLELTDGMVIERGFNSFEVRLTDGKKHKVGNIIIEKSGDIKYKEISLDYEIEENLAIKERKDNRESLIYLDDTWKLVQGSLQYKKINDRYCLVKPDGEYGEPINVATTVDGNFSFYQEANLSNQKEFEIPDITDGEWIPLEKEIKFVYHDHQGFSIEKYNSEEEYDEWVPVFVKLENGYPFYVEKTEKMEVKKVQNNEVLSVKDIEKDKEVPEKINKDATITDKVDDEGQLGLFDLEGLEASPKEMYGKEYPLIPMSLPKKAKVHSDFIIAPSVKNAPVNNSQEKQLKNTEGMTDFSFPNVDQFYSTGVRNKMKDNIEAIRLVKRLENEKRQADSQEQTILAKYVGWGGLTGAFDIRDSKFSDEQKELKELLTEDEYSSARDSVLTSYYTSPDIIAAMYEAIEKMGFKSGRILDPSMGTGNFFSAMPKSMKAESELHGVELDLLTGQIANHLHPNAEIQLKGFEQTNFNNQSFDLVISNVPFSDETIKDKAYGKSYKIHDYFIRKSLDLVHEGGIVAVITSSGTLDKSDSSPLVDMSKKADLIGAIRLPNSTFKSIAGTDVLTDMVFFQKKKEGLEKSNAPIWCSNQLQYFADSKGEARLKGYNSYYIENPDNVLGNFEYSDFRNGTLKVKAFESTDLNELIRSKLNELKGEYSKPVKVPEALTEIKVSPTSILLSANPEEPIPNRNFAYVNRNGDLYFHENGTLTKIDLNPLDKDRTLRMVSVREHLDNVINIQKTFGYSEQEFSKGLEALNTVYDSFKEKYDVINSQLNERVFREDDSLPLLMSIENKQKDGTYTKGEVFRKATIRPKKIVTRTETAIEALQLTLSSKANVDMDNILKLYPKSLEVVLEELKDEIFINPIKYNEKSNDYWVIKDEYLTGDVKTKLMQALVHEKKNPELFSKNVEALKEVIPKDLKASEIEYKIGATWIPVEYYKQFMFETFNTRTFNRSEENGIKIDFNELNGTWFIQGKNREINSVEATTKYGTGRASSYKIFEDSLNLKKTEVRDPESYIAKSGKEAVRYKLNPQETMLAREKQEVIEESFKDWLFIDSERTANLMEIYNSRFNRIRPRVYDGSHLEFDGMNPEFELRDHQKNVVSRIMYSGRALMGHVVGGGKTASMLAAGMMMKQKGLVKKPMFVVPNHLTNQFAQELLRFYPSKNVLVTTKEDFQTINRKKFVGKIATGEYDAIIIGHSQFFKIPMSKEYQLKMTKRELDEVSYSVEKMKSEKGESWSLKQMVSFEKKLKDKLKKLSAEEHKDGLLNFEQLGVDFLFVDEAHNFKNLHTYTKLQNVAGVNTSHSQRASDMHMKCTYLLEENEGRGVVFATGTPISNSMSEMFTMQRYLQPDVLRQMGISYFDSWASTFGEIESSLEITPEGSGYQMKNRFSKFHNLPELMTAFNLVADIQTAEMLKLPVPKIRTGKAELVVIKASDFQEKMMVELGERAEAIRLRQVEPHVDNMLKLTHEAKLMAIDPRLIDKNAPDERFSKLGVCCDKVFTIWMDSKDNKSTQMIFSDSGTPKKDKFNVYHEVKKQLMEKGIPEKEIAFIHDAKNDKQKDILFDKMRKGDVRILLGSTSKVGTGTNVQNKLLAVHHVDVPWRPSDIEQRDGRIVRQGNENEEVQVFRYVTKGTFDSYLWQIQEQKLRFISQVMTGKSISRSCDDLDETVLDAAEVKAIASGNPKMAEKMTLDNEVARLQLIKSRFIDEQIALRDKAENKIPKNIKRLEVVALNSEKDGKKVKEFEGNEFFITIEGLSYTTRKEAAAHLDSICLSLSRLTTEEKEIGEYKGLNLKVAPTVFATGYTLSVVGERDYRVDITTGTEIGSIRKIENLVDKIPGESKIIKEEIEELKEQQSSILQQLKEPFKQEEQLISSLKRQLELNVEIESEAKGNVISENQIEKEDEYIAEK</sequence>
<keyword evidence="4" id="KW-0547">Nucleotide-binding</keyword>
<dbReference type="InterPro" id="IPR011639">
    <property type="entry name" value="MethylTrfase_TaqI-like_dom"/>
</dbReference>
<feature type="domain" description="Helicase C-terminal" evidence="3">
    <location>
        <begin position="2080"/>
        <end position="2250"/>
    </location>
</feature>
<dbReference type="GO" id="GO:0004386">
    <property type="term" value="F:helicase activity"/>
    <property type="evidence" value="ECO:0007669"/>
    <property type="project" value="UniProtKB-KW"/>
</dbReference>
<dbReference type="GO" id="GO:0005524">
    <property type="term" value="F:ATP binding"/>
    <property type="evidence" value="ECO:0007669"/>
    <property type="project" value="InterPro"/>
</dbReference>
<keyword evidence="4" id="KW-0067">ATP-binding</keyword>
<keyword evidence="4" id="KW-0378">Hydrolase</keyword>
<dbReference type="GO" id="GO:0009007">
    <property type="term" value="F:site-specific DNA-methyltransferase (adenine-specific) activity"/>
    <property type="evidence" value="ECO:0007669"/>
    <property type="project" value="UniProtKB-EC"/>
</dbReference>
<dbReference type="SMART" id="SM00490">
    <property type="entry name" value="HELICc"/>
    <property type="match status" value="1"/>
</dbReference>
<proteinExistence type="predicted"/>
<dbReference type="PANTHER" id="PTHR41313:SF1">
    <property type="entry name" value="DNA METHYLASE ADENINE-SPECIFIC DOMAIN-CONTAINING PROTEIN"/>
    <property type="match status" value="1"/>
</dbReference>
<feature type="coiled-coil region" evidence="1">
    <location>
        <begin position="888"/>
        <end position="922"/>
    </location>
</feature>
<evidence type="ECO:0000313" key="4">
    <source>
        <dbReference type="EMBL" id="MDZ5760588.1"/>
    </source>
</evidence>